<protein>
    <recommendedName>
        <fullName evidence="1">catechol O-methyltransferase</fullName>
        <ecNumber evidence="1">2.1.1.6</ecNumber>
    </recommendedName>
</protein>
<dbReference type="GO" id="GO:0016206">
    <property type="term" value="F:catechol O-methyltransferase activity"/>
    <property type="evidence" value="ECO:0007669"/>
    <property type="project" value="UniProtKB-EC"/>
</dbReference>
<keyword evidence="5" id="KW-0128">Catecholamine metabolism</keyword>
<dbReference type="VEuPathDB" id="FungiDB:PPTG_05903"/>
<gene>
    <name evidence="7" type="ORF">L917_19756</name>
</gene>
<dbReference type="GO" id="GO:0006584">
    <property type="term" value="P:catecholamine metabolic process"/>
    <property type="evidence" value="ECO:0007669"/>
    <property type="project" value="UniProtKB-KW"/>
</dbReference>
<dbReference type="Pfam" id="PF13578">
    <property type="entry name" value="Methyltransf_24"/>
    <property type="match status" value="1"/>
</dbReference>
<keyword evidence="2" id="KW-0489">Methyltransferase</keyword>
<evidence type="ECO:0000256" key="4">
    <source>
        <dbReference type="ARBA" id="ARBA00022691"/>
    </source>
</evidence>
<dbReference type="SUPFAM" id="SSF53335">
    <property type="entry name" value="S-adenosyl-L-methionine-dependent methyltransferases"/>
    <property type="match status" value="1"/>
</dbReference>
<dbReference type="InterPro" id="IPR002935">
    <property type="entry name" value="SAM_O-MeTrfase"/>
</dbReference>
<dbReference type="PANTHER" id="PTHR43836">
    <property type="entry name" value="CATECHOL O-METHYLTRANSFERASE 1-RELATED"/>
    <property type="match status" value="1"/>
</dbReference>
<dbReference type="Gene3D" id="3.40.50.150">
    <property type="entry name" value="Vaccinia Virus protein VP39"/>
    <property type="match status" value="1"/>
</dbReference>
<dbReference type="CDD" id="cd02440">
    <property type="entry name" value="AdoMet_MTases"/>
    <property type="match status" value="1"/>
</dbReference>
<dbReference type="EMBL" id="KI682980">
    <property type="protein sequence ID" value="ETL79663.1"/>
    <property type="molecule type" value="Genomic_DNA"/>
</dbReference>
<dbReference type="PANTHER" id="PTHR43836:SF2">
    <property type="entry name" value="CATECHOL O-METHYLTRANSFERASE 1-RELATED"/>
    <property type="match status" value="1"/>
</dbReference>
<dbReference type="InterPro" id="IPR029063">
    <property type="entry name" value="SAM-dependent_MTases_sf"/>
</dbReference>
<dbReference type="PROSITE" id="PS51682">
    <property type="entry name" value="SAM_OMT_I"/>
    <property type="match status" value="1"/>
</dbReference>
<name>W2K3F0_PHYNI</name>
<comment type="similarity">
    <text evidence="6">Belongs to the class I-like SAM-binding methyltransferase superfamily. Cation-dependent O-methyltransferase family.</text>
</comment>
<dbReference type="GO" id="GO:0032259">
    <property type="term" value="P:methylation"/>
    <property type="evidence" value="ECO:0007669"/>
    <property type="project" value="UniProtKB-KW"/>
</dbReference>
<keyword evidence="3" id="KW-0808">Transferase</keyword>
<evidence type="ECO:0000256" key="6">
    <source>
        <dbReference type="ARBA" id="ARBA00023453"/>
    </source>
</evidence>
<keyword evidence="4" id="KW-0949">S-adenosyl-L-methionine</keyword>
<accession>W2K3F0</accession>
<reference evidence="7" key="1">
    <citation type="submission" date="2013-11" db="EMBL/GenBank/DDBJ databases">
        <title>The Genome Sequence of Phytophthora parasitica CHvinca01.</title>
        <authorList>
            <consortium name="The Broad Institute Genomics Platform"/>
            <person name="Russ C."/>
            <person name="Tyler B."/>
            <person name="Panabieres F."/>
            <person name="Shan W."/>
            <person name="Tripathy S."/>
            <person name="Grunwald N."/>
            <person name="Machado M."/>
            <person name="Johnson C.S."/>
            <person name="Arredondo F."/>
            <person name="Hong C."/>
            <person name="Coffey M."/>
            <person name="Young S.K."/>
            <person name="Zeng Q."/>
            <person name="Gargeya S."/>
            <person name="Fitzgerald M."/>
            <person name="Abouelleil A."/>
            <person name="Alvarado L."/>
            <person name="Chapman S.B."/>
            <person name="Gainer-Dewar J."/>
            <person name="Goldberg J."/>
            <person name="Griggs A."/>
            <person name="Gujja S."/>
            <person name="Hansen M."/>
            <person name="Howarth C."/>
            <person name="Imamovic A."/>
            <person name="Ireland A."/>
            <person name="Larimer J."/>
            <person name="McCowan C."/>
            <person name="Murphy C."/>
            <person name="Pearson M."/>
            <person name="Poon T.W."/>
            <person name="Priest M."/>
            <person name="Roberts A."/>
            <person name="Saif S."/>
            <person name="Shea T."/>
            <person name="Sykes S."/>
            <person name="Wortman J."/>
            <person name="Nusbaum C."/>
            <person name="Birren B."/>
        </authorList>
    </citation>
    <scope>NUCLEOTIDE SEQUENCE [LARGE SCALE GENOMIC DNA]</scope>
    <source>
        <strain evidence="7">CHvinca01</strain>
    </source>
</reference>
<evidence type="ECO:0000256" key="1">
    <source>
        <dbReference type="ARBA" id="ARBA00012880"/>
    </source>
</evidence>
<organism evidence="7">
    <name type="scientific">Phytophthora nicotianae</name>
    <name type="common">Potato buckeye rot agent</name>
    <name type="synonym">Phytophthora parasitica</name>
    <dbReference type="NCBI Taxonomy" id="4792"/>
    <lineage>
        <taxon>Eukaryota</taxon>
        <taxon>Sar</taxon>
        <taxon>Stramenopiles</taxon>
        <taxon>Oomycota</taxon>
        <taxon>Peronosporomycetes</taxon>
        <taxon>Peronosporales</taxon>
        <taxon>Peronosporaceae</taxon>
        <taxon>Phytophthora</taxon>
    </lineage>
</organism>
<dbReference type="AlphaFoldDB" id="W2K3F0"/>
<dbReference type="EC" id="2.1.1.6" evidence="1"/>
<evidence type="ECO:0000256" key="2">
    <source>
        <dbReference type="ARBA" id="ARBA00022603"/>
    </source>
</evidence>
<sequence>MVSALGIAKISHLIIDTTSSTPRIAMSSFSLFESVTSTITKAVAPLLSGKMQRKYVIIPIFPNTTGYPNTSVDCSSVACLEFVKQNATRNNPASVVAAIDAFAASNTMMNVGAGKGAIVDAEIRQKKPRAMAEIGAYTGYSTVRFASAQREAAKAAGIDSHYYSFEYSPEFAARAREMVSFAGLDDQVTVIQGAFSDQLHHLKGKTVDIYFIDHDKSLYVPDAEKIIASGTLQPGSLLIADNVLIPGAPEYLTFLEEHPQLKPVLHKVPLDLFTWVNDAISVATYTSVASQ</sequence>
<dbReference type="OrthoDB" id="186626at2759"/>
<evidence type="ECO:0000256" key="5">
    <source>
        <dbReference type="ARBA" id="ARBA00022939"/>
    </source>
</evidence>
<proteinExistence type="inferred from homology"/>
<dbReference type="Proteomes" id="UP000054423">
    <property type="component" value="Unassembled WGS sequence"/>
</dbReference>
<evidence type="ECO:0000256" key="3">
    <source>
        <dbReference type="ARBA" id="ARBA00022679"/>
    </source>
</evidence>
<evidence type="ECO:0000313" key="7">
    <source>
        <dbReference type="EMBL" id="ETL79663.1"/>
    </source>
</evidence>